<dbReference type="EMBL" id="GAMC01020172">
    <property type="protein sequence ID" value="JAB86383.1"/>
    <property type="molecule type" value="mRNA"/>
</dbReference>
<dbReference type="EMBL" id="GAMC01020176">
    <property type="protein sequence ID" value="JAB86379.1"/>
    <property type="molecule type" value="mRNA"/>
</dbReference>
<organism evidence="1">
    <name type="scientific">Ceratitis capitata</name>
    <name type="common">Mediterranean fruit fly</name>
    <name type="synonym">Tephritis capitata</name>
    <dbReference type="NCBI Taxonomy" id="7213"/>
    <lineage>
        <taxon>Eukaryota</taxon>
        <taxon>Metazoa</taxon>
        <taxon>Ecdysozoa</taxon>
        <taxon>Arthropoda</taxon>
        <taxon>Hexapoda</taxon>
        <taxon>Insecta</taxon>
        <taxon>Pterygota</taxon>
        <taxon>Neoptera</taxon>
        <taxon>Endopterygota</taxon>
        <taxon>Diptera</taxon>
        <taxon>Brachycera</taxon>
        <taxon>Muscomorpha</taxon>
        <taxon>Tephritoidea</taxon>
        <taxon>Tephritidae</taxon>
        <taxon>Ceratitis</taxon>
        <taxon>Ceratitis</taxon>
    </lineage>
</organism>
<accession>W8AZR2</accession>
<reference evidence="1" key="1">
    <citation type="submission" date="2013-07" db="EMBL/GenBank/DDBJ databases">
        <authorList>
            <person name="Geib S."/>
        </authorList>
    </citation>
    <scope>NUCLEOTIDE SEQUENCE</scope>
</reference>
<dbReference type="EMBL" id="GAMC01020174">
    <property type="protein sequence ID" value="JAB86381.1"/>
    <property type="molecule type" value="mRNA"/>
</dbReference>
<proteinExistence type="evidence at transcript level"/>
<sequence>MTWICALNDRTQYNNTHVFNGIKSCGKTHGIRVRWMGRQSSIKRPITINIGCHPIKPFRCLLSTPIINTNNSTNITINNNNNKIGSKKACLKLLKIFKTQFELCKLCNTITKLLQKLLNHKPTL</sequence>
<dbReference type="EMBL" id="GAMC01020170">
    <property type="protein sequence ID" value="JAB86385.1"/>
    <property type="molecule type" value="mRNA"/>
</dbReference>
<name>W8AZR2_CERCA</name>
<protein>
    <submittedName>
        <fullName evidence="1">Uncharacterized protein</fullName>
    </submittedName>
</protein>
<dbReference type="AlphaFoldDB" id="W8AZR2"/>
<evidence type="ECO:0000313" key="1">
    <source>
        <dbReference type="EMBL" id="JAB86381.1"/>
    </source>
</evidence>
<reference evidence="1" key="2">
    <citation type="journal article" date="2014" name="BMC Genomics">
        <title>A genomic perspective to assessing quality of mass-reared SIT flies used in Mediterranean fruit fly (Ceratitis capitata) eradication in California.</title>
        <authorList>
            <person name="Calla B."/>
            <person name="Hall B."/>
            <person name="Hou S."/>
            <person name="Geib S.M."/>
        </authorList>
    </citation>
    <scope>NUCLEOTIDE SEQUENCE</scope>
</reference>